<dbReference type="InterPro" id="IPR023052">
    <property type="entry name" value="Cell_div_SepF"/>
</dbReference>
<dbReference type="PANTHER" id="PTHR35798:SF1">
    <property type="entry name" value="CELL DIVISION PROTEIN SEPF"/>
    <property type="match status" value="1"/>
</dbReference>
<reference evidence="6 7" key="1">
    <citation type="submission" date="2011-01" db="EMBL/GenBank/DDBJ databases">
        <authorList>
            <person name="Weinstock G."/>
            <person name="Sodergren E."/>
            <person name="Clifton S."/>
            <person name="Fulton L."/>
            <person name="Fulton B."/>
            <person name="Courtney L."/>
            <person name="Fronick C."/>
            <person name="Harrison M."/>
            <person name="Strong C."/>
            <person name="Farmer C."/>
            <person name="Delahaunty K."/>
            <person name="Markovic C."/>
            <person name="Hall O."/>
            <person name="Minx P."/>
            <person name="Tomlinson C."/>
            <person name="Mitreva M."/>
            <person name="Hou S."/>
            <person name="Chen J."/>
            <person name="Wollam A."/>
            <person name="Pepin K.H."/>
            <person name="Johnson M."/>
            <person name="Bhonagiri V."/>
            <person name="Zhang X."/>
            <person name="Suruliraj S."/>
            <person name="Warren W."/>
            <person name="Chinwalla A."/>
            <person name="Mardis E.R."/>
            <person name="Wilson R.K."/>
        </authorList>
    </citation>
    <scope>NUCLEOTIDE SEQUENCE [LARGE SCALE GENOMIC DNA]</scope>
    <source>
        <strain evidence="6 7">YIT 12067</strain>
    </source>
</reference>
<comment type="similarity">
    <text evidence="5">Belongs to the SepF family.</text>
</comment>
<protein>
    <recommendedName>
        <fullName evidence="5">Cell division protein SepF</fullName>
    </recommendedName>
</protein>
<sequence>MAMGLKNTAMKFFWSDDMEEQQEEYTRPRLLKSGHLNIMVRTPKSFADVREYADSLMNGSAIMVCFDAVDEALRYRIFDYLNGVSYIINADVKKINDDLLLYAPEQVQVNKEEARTSSNVRSWLSK</sequence>
<dbReference type="AlphaFoldDB" id="E8LG57"/>
<dbReference type="HAMAP" id="MF_01197">
    <property type="entry name" value="SepF"/>
    <property type="match status" value="1"/>
</dbReference>
<keyword evidence="5" id="KW-0963">Cytoplasm</keyword>
<comment type="subunit">
    <text evidence="5">Homodimer. Interacts with FtsZ.</text>
</comment>
<dbReference type="EMBL" id="AEVN01000100">
    <property type="protein sequence ID" value="EFY04176.1"/>
    <property type="molecule type" value="Genomic_DNA"/>
</dbReference>
<comment type="subcellular location">
    <subcellularLocation>
        <location evidence="5">Cytoplasm</location>
    </subcellularLocation>
    <text evidence="5">Localizes to the division site, in a FtsZ-dependent manner.</text>
</comment>
<keyword evidence="3 5" id="KW-0131">Cell cycle</keyword>
<evidence type="ECO:0000256" key="2">
    <source>
        <dbReference type="ARBA" id="ARBA00023210"/>
    </source>
</evidence>
<evidence type="ECO:0000256" key="5">
    <source>
        <dbReference type="HAMAP-Rule" id="MF_01197"/>
    </source>
</evidence>
<keyword evidence="1 5" id="KW-0132">Cell division</keyword>
<keyword evidence="2 5" id="KW-0717">Septation</keyword>
<dbReference type="InterPro" id="IPR007561">
    <property type="entry name" value="Cell_div_SepF/SepF-rel"/>
</dbReference>
<dbReference type="OrthoDB" id="9815206at2"/>
<comment type="function">
    <text evidence="4 5">Cell division protein that is part of the divisome complex and is recruited early to the Z-ring. Probably stimulates Z-ring formation, perhaps through the cross-linking of FtsZ protofilaments. Its function overlaps with FtsA.</text>
</comment>
<dbReference type="HOGENOM" id="CLU_2001722_0_0_9"/>
<dbReference type="PANTHER" id="PTHR35798">
    <property type="entry name" value="CELL DIVISION PROTEIN SEPF"/>
    <property type="match status" value="1"/>
</dbReference>
<accession>E8LG57</accession>
<dbReference type="InterPro" id="IPR038594">
    <property type="entry name" value="SepF-like_sf"/>
</dbReference>
<gene>
    <name evidence="5" type="primary">sepF</name>
    <name evidence="6" type="ORF">HMPREF9443_01858</name>
</gene>
<dbReference type="Pfam" id="PF04472">
    <property type="entry name" value="SepF"/>
    <property type="match status" value="1"/>
</dbReference>
<organism evidence="6 7">
    <name type="scientific">Phascolarctobacterium succinatutens YIT 12067</name>
    <dbReference type="NCBI Taxonomy" id="626939"/>
    <lineage>
        <taxon>Bacteria</taxon>
        <taxon>Bacillati</taxon>
        <taxon>Bacillota</taxon>
        <taxon>Negativicutes</taxon>
        <taxon>Acidaminococcales</taxon>
        <taxon>Acidaminococcaceae</taxon>
        <taxon>Phascolarctobacterium</taxon>
    </lineage>
</organism>
<comment type="caution">
    <text evidence="6">The sequence shown here is derived from an EMBL/GenBank/DDBJ whole genome shotgun (WGS) entry which is preliminary data.</text>
</comment>
<evidence type="ECO:0000256" key="4">
    <source>
        <dbReference type="ARBA" id="ARBA00044936"/>
    </source>
</evidence>
<dbReference type="GO" id="GO:0043093">
    <property type="term" value="P:FtsZ-dependent cytokinesis"/>
    <property type="evidence" value="ECO:0007669"/>
    <property type="project" value="UniProtKB-UniRule"/>
</dbReference>
<dbReference type="GO" id="GO:0005737">
    <property type="term" value="C:cytoplasm"/>
    <property type="evidence" value="ECO:0007669"/>
    <property type="project" value="UniProtKB-SubCell"/>
</dbReference>
<evidence type="ECO:0000256" key="1">
    <source>
        <dbReference type="ARBA" id="ARBA00022618"/>
    </source>
</evidence>
<keyword evidence="7" id="KW-1185">Reference proteome</keyword>
<evidence type="ECO:0000256" key="3">
    <source>
        <dbReference type="ARBA" id="ARBA00023306"/>
    </source>
</evidence>
<dbReference type="GO" id="GO:0000917">
    <property type="term" value="P:division septum assembly"/>
    <property type="evidence" value="ECO:0007669"/>
    <property type="project" value="UniProtKB-KW"/>
</dbReference>
<proteinExistence type="inferred from homology"/>
<dbReference type="Proteomes" id="UP000004923">
    <property type="component" value="Unassembled WGS sequence"/>
</dbReference>
<evidence type="ECO:0000313" key="6">
    <source>
        <dbReference type="EMBL" id="EFY04176.1"/>
    </source>
</evidence>
<dbReference type="eggNOG" id="COG1799">
    <property type="taxonomic scope" value="Bacteria"/>
</dbReference>
<evidence type="ECO:0000313" key="7">
    <source>
        <dbReference type="Proteomes" id="UP000004923"/>
    </source>
</evidence>
<dbReference type="Gene3D" id="3.30.110.150">
    <property type="entry name" value="SepF-like protein"/>
    <property type="match status" value="1"/>
</dbReference>
<name>E8LG57_9FIRM</name>